<evidence type="ECO:0000313" key="4">
    <source>
        <dbReference type="Proteomes" id="UP001155604"/>
    </source>
</evidence>
<accession>A0A9X2WW11</accession>
<keyword evidence="2" id="KW-0732">Signal</keyword>
<organism evidence="3 4">
    <name type="scientific">Shewanella septentrionalis</name>
    <dbReference type="NCBI Taxonomy" id="2952223"/>
    <lineage>
        <taxon>Bacteria</taxon>
        <taxon>Pseudomonadati</taxon>
        <taxon>Pseudomonadota</taxon>
        <taxon>Gammaproteobacteria</taxon>
        <taxon>Alteromonadales</taxon>
        <taxon>Shewanellaceae</taxon>
        <taxon>Shewanella</taxon>
    </lineage>
</organism>
<reference evidence="3" key="1">
    <citation type="journal article" date="2023" name="Int. J. Syst. Evol. Microbiol.">
        <title>&lt;i&gt;Shewanella septentrionalis&lt;/i&gt; sp. nov. and &lt;i&gt;Shewanella holmiensis&lt;/i&gt; sp. nov., isolated from Baltic Sea water and sediments.</title>
        <authorList>
            <person name="Martin-Rodriguez A.J."/>
            <person name="Thorell K."/>
            <person name="Joffre E."/>
            <person name="Jensie-Markopoulos S."/>
            <person name="Moore E.R.B."/>
            <person name="Sjoling A."/>
        </authorList>
    </citation>
    <scope>NUCLEOTIDE SEQUENCE</scope>
    <source>
        <strain evidence="3">SP1W3</strain>
    </source>
</reference>
<keyword evidence="4" id="KW-1185">Reference proteome</keyword>
<protein>
    <submittedName>
        <fullName evidence="3">Metal transporter</fullName>
    </submittedName>
</protein>
<feature type="coiled-coil region" evidence="1">
    <location>
        <begin position="312"/>
        <end position="346"/>
    </location>
</feature>
<dbReference type="Gene3D" id="1.20.1600.10">
    <property type="entry name" value="Outer membrane efflux proteins (OEP)"/>
    <property type="match status" value="1"/>
</dbReference>
<comment type="caution">
    <text evidence="3">The sequence shown here is derived from an EMBL/GenBank/DDBJ whole genome shotgun (WGS) entry which is preliminary data.</text>
</comment>
<keyword evidence="1" id="KW-0175">Coiled coil</keyword>
<sequence length="407" mass="45198">MSVSTSCIKLCLLATLVSSSFLCHAANSELSQALSTSQARLHSLSQSGGQLPQSQISLSSSAWLNGLPSISLSHLGSLDNGNSYEQELSLNLPIKSPALHSSDKLIKQLTQSIQAQQVALQGLYLSGLLRQSLWEHRLATVKLAQLDRKSQLLDKLHSQQKQLTDAGELPIAHILLLERELVDIALERVDLNQQQAEALALYQQLTGQDQIPQDIAETARPLSASSQPNDILAQHPLWQLLSLQKQQQRLIIQSQQAGDKDPWTVSLTAKNTADNQVDDQQLGIAVSVPLTLGSALSQTELSQWQQANTEHTLNLDRTYIELKTQLKKLEQQQQNLLDQQTLLTQALHLSRIITEELAKVKDQNQVSYEVWLRRYMDALDTESRLALNQVAQQQLHSQQLQALGISL</sequence>
<dbReference type="EMBL" id="JAMTCC010000026">
    <property type="protein sequence ID" value="MCT7946689.1"/>
    <property type="molecule type" value="Genomic_DNA"/>
</dbReference>
<name>A0A9X2WW11_9GAMM</name>
<dbReference type="SUPFAM" id="SSF56954">
    <property type="entry name" value="Outer membrane efflux proteins (OEP)"/>
    <property type="match status" value="1"/>
</dbReference>
<evidence type="ECO:0000256" key="2">
    <source>
        <dbReference type="SAM" id="SignalP"/>
    </source>
</evidence>
<dbReference type="Proteomes" id="UP001155604">
    <property type="component" value="Unassembled WGS sequence"/>
</dbReference>
<proteinExistence type="predicted"/>
<gene>
    <name evidence="3" type="ORF">NE536_15105</name>
</gene>
<dbReference type="AlphaFoldDB" id="A0A9X2WW11"/>
<evidence type="ECO:0000256" key="1">
    <source>
        <dbReference type="SAM" id="Coils"/>
    </source>
</evidence>
<feature type="chain" id="PRO_5040962457" evidence="2">
    <location>
        <begin position="26"/>
        <end position="407"/>
    </location>
</feature>
<evidence type="ECO:0000313" key="3">
    <source>
        <dbReference type="EMBL" id="MCT7946689.1"/>
    </source>
</evidence>
<feature type="signal peptide" evidence="2">
    <location>
        <begin position="1"/>
        <end position="25"/>
    </location>
</feature>
<dbReference type="RefSeq" id="WP_261273194.1">
    <property type="nucleotide sequence ID" value="NZ_JAMTCC010000026.1"/>
</dbReference>